<comment type="caution">
    <text evidence="1">The sequence shown here is derived from an EMBL/GenBank/DDBJ whole genome shotgun (WGS) entry which is preliminary data.</text>
</comment>
<evidence type="ECO:0000313" key="1">
    <source>
        <dbReference type="EMBL" id="TYP58586.1"/>
    </source>
</evidence>
<dbReference type="Proteomes" id="UP000322294">
    <property type="component" value="Unassembled WGS sequence"/>
</dbReference>
<sequence>MIDSNKVVASFQMIASRVVKFELETKEISNSKEKVNIKNDFDYEVIKIEEHDEAYYGVVQFKSNFIAKIGKSILFKISIVYEGKFLGNKNSLKQEDFKKMLELNGVVALSQFTRSYVLSATALAGINPPVRMPMINIHKLRKLKEEMKQSKEV</sequence>
<keyword evidence="2" id="KW-1185">Reference proteome</keyword>
<dbReference type="SUPFAM" id="SSF54611">
    <property type="entry name" value="SecB-like"/>
    <property type="match status" value="1"/>
</dbReference>
<evidence type="ECO:0000313" key="2">
    <source>
        <dbReference type="Proteomes" id="UP000322294"/>
    </source>
</evidence>
<dbReference type="OrthoDB" id="1716470at2"/>
<accession>A0A5S5B042</accession>
<dbReference type="EMBL" id="VNHO01000003">
    <property type="protein sequence ID" value="TYP58586.1"/>
    <property type="molecule type" value="Genomic_DNA"/>
</dbReference>
<reference evidence="1 2" key="1">
    <citation type="submission" date="2019-07" db="EMBL/GenBank/DDBJ databases">
        <title>Genomic Encyclopedia of Type Strains, Phase I: the one thousand microbial genomes (KMG-I) project.</title>
        <authorList>
            <person name="Kyrpides N."/>
        </authorList>
    </citation>
    <scope>NUCLEOTIDE SEQUENCE [LARGE SCALE GENOMIC DNA]</scope>
    <source>
        <strain evidence="1 2">DSM 16647</strain>
    </source>
</reference>
<dbReference type="RefSeq" id="WP_148866193.1">
    <property type="nucleotide sequence ID" value="NZ_VNHO01000003.1"/>
</dbReference>
<organism evidence="1 2">
    <name type="scientific">Thermosediminibacter litoriperuensis</name>
    <dbReference type="NCBI Taxonomy" id="291989"/>
    <lineage>
        <taxon>Bacteria</taxon>
        <taxon>Bacillati</taxon>
        <taxon>Bacillota</taxon>
        <taxon>Clostridia</taxon>
        <taxon>Thermosediminibacterales</taxon>
        <taxon>Thermosediminibacteraceae</taxon>
        <taxon>Thermosediminibacter</taxon>
    </lineage>
</organism>
<gene>
    <name evidence="1" type="ORF">LZ11_00432</name>
</gene>
<protein>
    <submittedName>
        <fullName evidence="1">Preprotein translocase subunit SecB</fullName>
    </submittedName>
</protein>
<proteinExistence type="predicted"/>
<dbReference type="InterPro" id="IPR035958">
    <property type="entry name" value="SecB-like_sf"/>
</dbReference>
<name>A0A5S5B042_9FIRM</name>
<dbReference type="AlphaFoldDB" id="A0A5S5B042"/>
<dbReference type="Gene3D" id="3.10.420.10">
    <property type="entry name" value="SecB-like"/>
    <property type="match status" value="1"/>
</dbReference>